<accession>A0A6M3XPQ5</accession>
<evidence type="ECO:0000313" key="1">
    <source>
        <dbReference type="EMBL" id="QJH99868.1"/>
    </source>
</evidence>
<organism evidence="1">
    <name type="scientific">viral metagenome</name>
    <dbReference type="NCBI Taxonomy" id="1070528"/>
    <lineage>
        <taxon>unclassified sequences</taxon>
        <taxon>metagenomes</taxon>
        <taxon>organismal metagenomes</taxon>
    </lineage>
</organism>
<proteinExistence type="predicted"/>
<protein>
    <submittedName>
        <fullName evidence="1">Uncharacterized protein</fullName>
    </submittedName>
</protein>
<dbReference type="EMBL" id="MT144814">
    <property type="protein sequence ID" value="QJH99868.1"/>
    <property type="molecule type" value="Genomic_DNA"/>
</dbReference>
<sequence>MGSIAPAVKFDADGSGPSGDEVGTVERETRKIVNDVMTHLNASWMDWTPTYVYTGSGPNTAITIGRYRVQGTTVHFNLSCIKTDTAQLSAATALTITPPVRPKFIQACIPIKAIQLVHGTYSNPLAYISANTDSEAASIIRFRGWTTLGTGAYTLELAGFYEIA</sequence>
<gene>
    <name evidence="1" type="ORF">TM448B01725_0002</name>
</gene>
<reference evidence="1" key="1">
    <citation type="submission" date="2020-03" db="EMBL/GenBank/DDBJ databases">
        <title>The deep terrestrial virosphere.</title>
        <authorList>
            <person name="Holmfeldt K."/>
            <person name="Nilsson E."/>
            <person name="Simone D."/>
            <person name="Lopez-Fernandez M."/>
            <person name="Wu X."/>
            <person name="de Brujin I."/>
            <person name="Lundin D."/>
            <person name="Andersson A."/>
            <person name="Bertilsson S."/>
            <person name="Dopson M."/>
        </authorList>
    </citation>
    <scope>NUCLEOTIDE SEQUENCE</scope>
    <source>
        <strain evidence="1">TM448B01725</strain>
    </source>
</reference>
<dbReference type="AlphaFoldDB" id="A0A6M3XPQ5"/>
<name>A0A6M3XPQ5_9ZZZZ</name>